<name>A0A518K9F3_9BACT</name>
<dbReference type="EMBL" id="CP036349">
    <property type="protein sequence ID" value="QDV74424.1"/>
    <property type="molecule type" value="Genomic_DNA"/>
</dbReference>
<evidence type="ECO:0000313" key="5">
    <source>
        <dbReference type="Proteomes" id="UP000316426"/>
    </source>
</evidence>
<feature type="domain" description="Glycosyl hydrolase family 95 catalytic" evidence="3">
    <location>
        <begin position="295"/>
        <end position="697"/>
    </location>
</feature>
<dbReference type="Pfam" id="PF21307">
    <property type="entry name" value="Glyco_hydro_95_C"/>
    <property type="match status" value="1"/>
</dbReference>
<dbReference type="PANTHER" id="PTHR31084:SF0">
    <property type="entry name" value="ALPHA-L-FUCOSIDASE 2"/>
    <property type="match status" value="1"/>
</dbReference>
<dbReference type="Gene3D" id="2.70.98.50">
    <property type="entry name" value="putative glycoside hydrolase family protein from bacillus halodurans"/>
    <property type="match status" value="1"/>
</dbReference>
<dbReference type="GO" id="GO:0005975">
    <property type="term" value="P:carbohydrate metabolic process"/>
    <property type="evidence" value="ECO:0007669"/>
    <property type="project" value="InterPro"/>
</dbReference>
<dbReference type="InterPro" id="IPR008928">
    <property type="entry name" value="6-hairpin_glycosidase_sf"/>
</dbReference>
<proteinExistence type="predicted"/>
<dbReference type="InterPro" id="IPR054363">
    <property type="entry name" value="GH95_cat"/>
</dbReference>
<organism evidence="4 5">
    <name type="scientific">Botrimarina mediterranea</name>
    <dbReference type="NCBI Taxonomy" id="2528022"/>
    <lineage>
        <taxon>Bacteria</taxon>
        <taxon>Pseudomonadati</taxon>
        <taxon>Planctomycetota</taxon>
        <taxon>Planctomycetia</taxon>
        <taxon>Pirellulales</taxon>
        <taxon>Lacipirellulaceae</taxon>
        <taxon>Botrimarina</taxon>
    </lineage>
</organism>
<sequence length="790" mass="87188">MMRLFLLLIVALWTSPSYADGRWKLLYDQPAKEWVEALPVGNGRMGAMVFGGVAEERLQVNESSVWTGGPHSYARPGAAQYLGEIRKLLFEGKQREAEQLAEREFMSVPLRQQFYQPMADLRLKLEGIDPEQVKSYHRNLDLKTATATTTYTANDVRFERRVFASFPDQVVVVTLKAEKVGALAFTASLPTPHTRNEAAVVDETTIERRALVNDANIGGADRAEGQVRFAARLRVVETDGEVVVSNDSMRVSGATHATLLLAAATNVADFRDLTADPSALAATDLDAASERSSGDLYRRHVADHRELFDRVDLQIGRTSEAALKQATDERLIASKTTADPDLAALVFHYGRYLMIASSRPGGQPANLQGLWNQDLSPAWGSKYTVNINTEMNYWLTEPCNLGECNGPLFAALSELAESGAEVAREHYAAPGWVLHHNFDRWRGAAPINASNHGIWPTGGAWLCQHLWLHYLYTGDEAFLSETAYPLMKGAAQFFAAYLAEDPRSENRWLISGPSNSPEQGGLVMGPAMDHQIIRDLFANTIAASEVLQVDDDLRKELLALRARIAPNQIGKHGQLQEWLEDVDDPENDHRHVSHLWGLHPGVEISPETPELFSAAKRSLEMRGDEGTGWSRAWKVNFWARLRDGDHAYKVLDGLMTLTGSPKSKHRGGGLYANLFDAHPPFQIDGNYGATSGVCEMLVQSHRVTADGERLIELLPALPSAWPEGKVSGLRTRDGFEVAIEWLDGVLSECHVKSLLGKPATLAYGDLQVQLHLGSNESTSLDADLLETSSR</sequence>
<dbReference type="PANTHER" id="PTHR31084">
    <property type="entry name" value="ALPHA-L-FUCOSIDASE 2"/>
    <property type="match status" value="1"/>
</dbReference>
<dbReference type="GO" id="GO:0004560">
    <property type="term" value="F:alpha-L-fucosidase activity"/>
    <property type="evidence" value="ECO:0007669"/>
    <property type="project" value="InterPro"/>
</dbReference>
<gene>
    <name evidence="4" type="ORF">Spa11_26270</name>
</gene>
<dbReference type="InterPro" id="IPR049053">
    <property type="entry name" value="AFCA-like_C"/>
</dbReference>
<feature type="domain" description="Glycosyl hydrolase family 95 N-terminal" evidence="1">
    <location>
        <begin position="25"/>
        <end position="267"/>
    </location>
</feature>
<evidence type="ECO:0000259" key="2">
    <source>
        <dbReference type="Pfam" id="PF21307"/>
    </source>
</evidence>
<dbReference type="RefSeq" id="WP_145112815.1">
    <property type="nucleotide sequence ID" value="NZ_CP036349.1"/>
</dbReference>
<accession>A0A518K9F3</accession>
<reference evidence="4 5" key="1">
    <citation type="submission" date="2019-02" db="EMBL/GenBank/DDBJ databases">
        <title>Deep-cultivation of Planctomycetes and their phenomic and genomic characterization uncovers novel biology.</title>
        <authorList>
            <person name="Wiegand S."/>
            <person name="Jogler M."/>
            <person name="Boedeker C."/>
            <person name="Pinto D."/>
            <person name="Vollmers J."/>
            <person name="Rivas-Marin E."/>
            <person name="Kohn T."/>
            <person name="Peeters S.H."/>
            <person name="Heuer A."/>
            <person name="Rast P."/>
            <person name="Oberbeckmann S."/>
            <person name="Bunk B."/>
            <person name="Jeske O."/>
            <person name="Meyerdierks A."/>
            <person name="Storesund J.E."/>
            <person name="Kallscheuer N."/>
            <person name="Luecker S."/>
            <person name="Lage O.M."/>
            <person name="Pohl T."/>
            <person name="Merkel B.J."/>
            <person name="Hornburger P."/>
            <person name="Mueller R.-W."/>
            <person name="Bruemmer F."/>
            <person name="Labrenz M."/>
            <person name="Spormann A.M."/>
            <person name="Op den Camp H."/>
            <person name="Overmann J."/>
            <person name="Amann R."/>
            <person name="Jetten M.S.M."/>
            <person name="Mascher T."/>
            <person name="Medema M.H."/>
            <person name="Devos D.P."/>
            <person name="Kaster A.-K."/>
            <person name="Ovreas L."/>
            <person name="Rohde M."/>
            <person name="Galperin M.Y."/>
            <person name="Jogler C."/>
        </authorList>
    </citation>
    <scope>NUCLEOTIDE SEQUENCE [LARGE SCALE GENOMIC DNA]</scope>
    <source>
        <strain evidence="4 5">Spa11</strain>
    </source>
</reference>
<dbReference type="Proteomes" id="UP000316426">
    <property type="component" value="Chromosome"/>
</dbReference>
<dbReference type="InterPro" id="IPR016518">
    <property type="entry name" value="Alpha-L-fucosidase"/>
</dbReference>
<feature type="domain" description="Alpha fucosidase A-like C-terminal" evidence="2">
    <location>
        <begin position="709"/>
        <end position="770"/>
    </location>
</feature>
<dbReference type="SUPFAM" id="SSF48208">
    <property type="entry name" value="Six-hairpin glycosidases"/>
    <property type="match status" value="1"/>
</dbReference>
<dbReference type="PIRSF" id="PIRSF007663">
    <property type="entry name" value="UCP007663"/>
    <property type="match status" value="1"/>
</dbReference>
<protein>
    <submittedName>
        <fullName evidence="4">Uncharacterized protein</fullName>
    </submittedName>
</protein>
<dbReference type="AlphaFoldDB" id="A0A518K9F3"/>
<dbReference type="Gene3D" id="1.50.10.10">
    <property type="match status" value="1"/>
</dbReference>
<dbReference type="InterPro" id="IPR027414">
    <property type="entry name" value="GH95_N_dom"/>
</dbReference>
<dbReference type="Pfam" id="PF14498">
    <property type="entry name" value="Glyco_hyd_65N_2"/>
    <property type="match status" value="1"/>
</dbReference>
<evidence type="ECO:0000259" key="3">
    <source>
        <dbReference type="Pfam" id="PF22124"/>
    </source>
</evidence>
<evidence type="ECO:0000259" key="1">
    <source>
        <dbReference type="Pfam" id="PF14498"/>
    </source>
</evidence>
<dbReference type="InterPro" id="IPR012341">
    <property type="entry name" value="6hp_glycosidase-like_sf"/>
</dbReference>
<dbReference type="Pfam" id="PF22124">
    <property type="entry name" value="Glyco_hydro_95_cat"/>
    <property type="match status" value="1"/>
</dbReference>
<dbReference type="KEGG" id="bmei:Spa11_26270"/>
<evidence type="ECO:0000313" key="4">
    <source>
        <dbReference type="EMBL" id="QDV74424.1"/>
    </source>
</evidence>
<keyword evidence="5" id="KW-1185">Reference proteome</keyword>